<accession>A0A2A2JFZ1</accession>
<dbReference type="AlphaFoldDB" id="A0A2A2JFZ1"/>
<sequence length="157" mass="19285">MGYLSNYKLIFIKIYYYSLGNNCIIQLTRTYSVPDLSTYYSERYRPQWHSVWQTTPYRWRKDWEWYDDYWYNRHYMYYTPLYSTYFPKSRYYYSLDHSLLVLPILGKEHDALPIKSSSLLIPMLNAPNNRSYLRDSSLNPTDRGLGMHKAGRYLWHY</sequence>
<evidence type="ECO:0000313" key="1">
    <source>
        <dbReference type="EMBL" id="PAV60630.1"/>
    </source>
</evidence>
<keyword evidence="2" id="KW-1185">Reference proteome</keyword>
<dbReference type="OrthoDB" id="5839780at2759"/>
<comment type="caution">
    <text evidence="1">The sequence shown here is derived from an EMBL/GenBank/DDBJ whole genome shotgun (WGS) entry which is preliminary data.</text>
</comment>
<proteinExistence type="predicted"/>
<reference evidence="1 2" key="1">
    <citation type="journal article" date="2017" name="Curr. Biol.">
        <title>Genome architecture and evolution of a unichromosomal asexual nematode.</title>
        <authorList>
            <person name="Fradin H."/>
            <person name="Zegar C."/>
            <person name="Gutwein M."/>
            <person name="Lucas J."/>
            <person name="Kovtun M."/>
            <person name="Corcoran D."/>
            <person name="Baugh L.R."/>
            <person name="Kiontke K."/>
            <person name="Gunsalus K."/>
            <person name="Fitch D.H."/>
            <person name="Piano F."/>
        </authorList>
    </citation>
    <scope>NUCLEOTIDE SEQUENCE [LARGE SCALE GENOMIC DNA]</scope>
    <source>
        <strain evidence="1">PF1309</strain>
    </source>
</reference>
<name>A0A2A2JFZ1_9BILA</name>
<protein>
    <submittedName>
        <fullName evidence="1">Uncharacterized protein</fullName>
    </submittedName>
</protein>
<gene>
    <name evidence="1" type="ORF">WR25_03110</name>
</gene>
<dbReference type="Proteomes" id="UP000218231">
    <property type="component" value="Unassembled WGS sequence"/>
</dbReference>
<evidence type="ECO:0000313" key="2">
    <source>
        <dbReference type="Proteomes" id="UP000218231"/>
    </source>
</evidence>
<organism evidence="1 2">
    <name type="scientific">Diploscapter pachys</name>
    <dbReference type="NCBI Taxonomy" id="2018661"/>
    <lineage>
        <taxon>Eukaryota</taxon>
        <taxon>Metazoa</taxon>
        <taxon>Ecdysozoa</taxon>
        <taxon>Nematoda</taxon>
        <taxon>Chromadorea</taxon>
        <taxon>Rhabditida</taxon>
        <taxon>Rhabditina</taxon>
        <taxon>Rhabditomorpha</taxon>
        <taxon>Rhabditoidea</taxon>
        <taxon>Rhabditidae</taxon>
        <taxon>Diploscapter</taxon>
    </lineage>
</organism>
<dbReference type="EMBL" id="LIAE01010456">
    <property type="protein sequence ID" value="PAV60630.1"/>
    <property type="molecule type" value="Genomic_DNA"/>
</dbReference>